<feature type="transmembrane region" description="Helical" evidence="1">
    <location>
        <begin position="63"/>
        <end position="84"/>
    </location>
</feature>
<reference evidence="2 3" key="1">
    <citation type="submission" date="2016-01" db="EMBL/GenBank/DDBJ databases">
        <title>Highly variable Streptococcus oralis are common among viridans streptococci isolated from primates.</title>
        <authorList>
            <person name="Denapaite D."/>
            <person name="Rieger M."/>
            <person name="Koendgen S."/>
            <person name="Brueckner R."/>
            <person name="Ochigava I."/>
            <person name="Kappeler P."/>
            <person name="Maetz-Rensing K."/>
            <person name="Leendertz F."/>
            <person name="Hakenbeck R."/>
        </authorList>
    </citation>
    <scope>NUCLEOTIDE SEQUENCE [LARGE SCALE GENOMIC DNA]</scope>
    <source>
        <strain evidence="2 3">DD16</strain>
    </source>
</reference>
<evidence type="ECO:0000313" key="3">
    <source>
        <dbReference type="Proteomes" id="UP000072653"/>
    </source>
</evidence>
<keyword evidence="1" id="KW-1133">Transmembrane helix</keyword>
<keyword evidence="1" id="KW-0472">Membrane</keyword>
<evidence type="ECO:0000256" key="1">
    <source>
        <dbReference type="SAM" id="Phobius"/>
    </source>
</evidence>
<keyword evidence="1" id="KW-0812">Transmembrane</keyword>
<name>A0A139PD42_STROR</name>
<dbReference type="AlphaFoldDB" id="A0A139PD42"/>
<dbReference type="Pfam" id="PF02325">
    <property type="entry name" value="CCB3_YggT"/>
    <property type="match status" value="1"/>
</dbReference>
<comment type="caution">
    <text evidence="2">The sequence shown here is derived from an EMBL/GenBank/DDBJ whole genome shotgun (WGS) entry which is preliminary data.</text>
</comment>
<feature type="transmembrane region" description="Helical" evidence="1">
    <location>
        <begin position="12"/>
        <end position="30"/>
    </location>
</feature>
<dbReference type="InterPro" id="IPR003425">
    <property type="entry name" value="CCB3/YggT"/>
</dbReference>
<dbReference type="GO" id="GO:0016020">
    <property type="term" value="C:membrane"/>
    <property type="evidence" value="ECO:0007669"/>
    <property type="project" value="InterPro"/>
</dbReference>
<dbReference type="Proteomes" id="UP000072653">
    <property type="component" value="Unassembled WGS sequence"/>
</dbReference>
<dbReference type="EMBL" id="LQOB01000233">
    <property type="protein sequence ID" value="KXT86105.1"/>
    <property type="molecule type" value="Genomic_DNA"/>
</dbReference>
<dbReference type="RefSeq" id="WP_061452762.1">
    <property type="nucleotide sequence ID" value="NZ_KQ969552.1"/>
</dbReference>
<accession>A0A139PD42</accession>
<protein>
    <submittedName>
        <fullName evidence="2">Integral membrane protein YggT</fullName>
    </submittedName>
</protein>
<gene>
    <name evidence="2" type="ORF">SORDD16_01150</name>
</gene>
<evidence type="ECO:0000313" key="2">
    <source>
        <dbReference type="EMBL" id="KXT86105.1"/>
    </source>
</evidence>
<sequence>MIFLIRLIQNAVNIYSLLLLIYALLSWFPSSYGSSLERLLEKLIRPIVDPLRRLPLQFGGLDLSIWLAILIVRFLGDSLIRFLLILS</sequence>
<organism evidence="2 3">
    <name type="scientific">Streptococcus oralis</name>
    <dbReference type="NCBI Taxonomy" id="1303"/>
    <lineage>
        <taxon>Bacteria</taxon>
        <taxon>Bacillati</taxon>
        <taxon>Bacillota</taxon>
        <taxon>Bacilli</taxon>
        <taxon>Lactobacillales</taxon>
        <taxon>Streptococcaceae</taxon>
        <taxon>Streptococcus</taxon>
    </lineage>
</organism>
<dbReference type="OrthoDB" id="47652at2"/>
<proteinExistence type="predicted"/>
<dbReference type="PATRIC" id="fig|1303.79.peg.1390"/>